<evidence type="ECO:0000313" key="2">
    <source>
        <dbReference type="Proteomes" id="UP000294853"/>
    </source>
</evidence>
<protein>
    <submittedName>
        <fullName evidence="1">Lasso RiPP family leader peptide-containing protein</fullName>
    </submittedName>
</protein>
<dbReference type="AlphaFoldDB" id="A0A4P7IDF7"/>
<name>A0A4P7IDF7_9ACTN</name>
<dbReference type="Proteomes" id="UP000294853">
    <property type="component" value="Chromosome"/>
</dbReference>
<sequence>MHPYESPSLTRIGTVAELTQGQIFEQGQDSLSWIPIIGHIFGTASPSPTPGPGGGGGFGS</sequence>
<dbReference type="NCBIfam" id="NF033521">
    <property type="entry name" value="lasso_leader_L3"/>
    <property type="match status" value="1"/>
</dbReference>
<dbReference type="RefSeq" id="WP_135266595.1">
    <property type="nucleotide sequence ID" value="NZ_CP038436.1"/>
</dbReference>
<keyword evidence="2" id="KW-1185">Reference proteome</keyword>
<evidence type="ECO:0000313" key="1">
    <source>
        <dbReference type="EMBL" id="QBX54623.1"/>
    </source>
</evidence>
<accession>A0A4P7IDF7</accession>
<reference evidence="1 2" key="1">
    <citation type="submission" date="2019-03" db="EMBL/GenBank/DDBJ databases">
        <title>Three New Species of Nocardioides, Nocardioides euryhalodurans sp. nov., Nocardioides seonyuensis sp. nov. and Nocardioides eburneoflavus sp. nov. Iolated from Soil.</title>
        <authorList>
            <person name="Roh S.G."/>
            <person name="Lee C."/>
            <person name="Kim M.-K."/>
            <person name="Kim S.B."/>
        </authorList>
    </citation>
    <scope>NUCLEOTIDE SEQUENCE [LARGE SCALE GENOMIC DNA]</scope>
    <source>
        <strain evidence="1 2">MMS17-SY207-3</strain>
    </source>
</reference>
<dbReference type="OrthoDB" id="5149376at2"/>
<gene>
    <name evidence="1" type="ORF">EXE58_03490</name>
</gene>
<organism evidence="1 2">
    <name type="scientific">Nocardioides seonyuensis</name>
    <dbReference type="NCBI Taxonomy" id="2518371"/>
    <lineage>
        <taxon>Bacteria</taxon>
        <taxon>Bacillati</taxon>
        <taxon>Actinomycetota</taxon>
        <taxon>Actinomycetes</taxon>
        <taxon>Propionibacteriales</taxon>
        <taxon>Nocardioidaceae</taxon>
        <taxon>Nocardioides</taxon>
    </lineage>
</organism>
<dbReference type="EMBL" id="CP038436">
    <property type="protein sequence ID" value="QBX54623.1"/>
    <property type="molecule type" value="Genomic_DNA"/>
</dbReference>
<proteinExistence type="predicted"/>
<dbReference type="KEGG" id="nsn:EXE58_03490"/>